<dbReference type="Gene3D" id="3.30.560.10">
    <property type="entry name" value="Glucose Oxidase, domain 3"/>
    <property type="match status" value="1"/>
</dbReference>
<dbReference type="InterPro" id="IPR012132">
    <property type="entry name" value="GMC_OxRdtase"/>
</dbReference>
<protein>
    <submittedName>
        <fullName evidence="11">GMC oxidoreductase</fullName>
    </submittedName>
</protein>
<keyword evidence="3" id="KW-0285">Flavoprotein</keyword>
<dbReference type="RefSeq" id="XP_040758743.1">
    <property type="nucleotide sequence ID" value="XM_040910106.1"/>
</dbReference>
<dbReference type="AlphaFoldDB" id="A0A165BGA6"/>
<dbReference type="GeneID" id="63827135"/>
<evidence type="ECO:0000256" key="4">
    <source>
        <dbReference type="ARBA" id="ARBA00022827"/>
    </source>
</evidence>
<evidence type="ECO:0000256" key="6">
    <source>
        <dbReference type="PIRSR" id="PIRSR000137-1"/>
    </source>
</evidence>
<dbReference type="EMBL" id="KV427672">
    <property type="protein sequence ID" value="KZT01003.1"/>
    <property type="molecule type" value="Genomic_DNA"/>
</dbReference>
<dbReference type="PROSITE" id="PS00624">
    <property type="entry name" value="GMC_OXRED_2"/>
    <property type="match status" value="1"/>
</dbReference>
<dbReference type="Pfam" id="PF05199">
    <property type="entry name" value="GMC_oxred_C"/>
    <property type="match status" value="1"/>
</dbReference>
<comment type="cofactor">
    <cofactor evidence="1 7">
        <name>FAD</name>
        <dbReference type="ChEBI" id="CHEBI:57692"/>
    </cofactor>
</comment>
<gene>
    <name evidence="11" type="ORF">LAESUDRAFT_731734</name>
</gene>
<dbReference type="Proteomes" id="UP000076871">
    <property type="component" value="Unassembled WGS sequence"/>
</dbReference>
<sequence>MRAALVLALVAATATAASARATHIDFDALHERHQRALLRRNIITTGDIGSSYDYIIVGGGTAGLVLANRLSANSSTSVLVLEAGDTGEAVQSQIDIPSLTYYDSLTETSYDWGYETVAQTNLDNRQVYWPRGKVLGGSSAINGMYLVRPSELEVNAWAAMIDGGSTWSWDNLFAAMKQSETYTPATTAVNDVVHIEYSNSSHGFTGPLHASYPGYMFDAVGNWTTTWANLGYDVSSNPDGGDGWGAFIATSAINPNNWTRSYSRNAYIDPLPPRANLAILPDATVTKINFSNSSSGLIAASVEYASAKGATASSVSVTKEVILAAGAIGSPQILMVSGVGPADVLEAAGVPVQVALPGVGQHLQDHIYAEVTWKTTLPTGASVYFANYTTTPTVSDPFLSFINSATSYVNFSALFTDADTYAQQIAAALDTSAATLVPSQYSQVVEGYKAIYNATAQFLTSSLGAMEILLSVSGAGESDEQVISIQAALQHPFSQGRLYINTSDVFDYPAIDPQYLSHSADLTVLREGIRLCRTIGETAPMSYALGVEQSPGTSISSDDDLEAWIKSNSFTEYHPSCSCAMLPEDQGGVVDSNLLVYGLTNVRVADASVFPFEFSAHLMAPVYGLAEQAASVILGTVSNSSTSTTTSKNSTSSASSATTSATASTTSSSKSSGAEGVVRPTAWMAVVGALLAALTAV</sequence>
<evidence type="ECO:0000256" key="7">
    <source>
        <dbReference type="PIRSR" id="PIRSR000137-2"/>
    </source>
</evidence>
<keyword evidence="9" id="KW-0732">Signal</keyword>
<name>A0A165BGA6_9APHY</name>
<feature type="compositionally biased region" description="Low complexity" evidence="8">
    <location>
        <begin position="639"/>
        <end position="672"/>
    </location>
</feature>
<dbReference type="InterPro" id="IPR036188">
    <property type="entry name" value="FAD/NAD-bd_sf"/>
</dbReference>
<evidence type="ECO:0000256" key="5">
    <source>
        <dbReference type="ARBA" id="ARBA00023002"/>
    </source>
</evidence>
<dbReference type="STRING" id="1314785.A0A165BGA6"/>
<feature type="active site" description="Proton donor" evidence="6">
    <location>
        <position position="574"/>
    </location>
</feature>
<evidence type="ECO:0000256" key="3">
    <source>
        <dbReference type="ARBA" id="ARBA00022630"/>
    </source>
</evidence>
<feature type="binding site" evidence="7">
    <location>
        <position position="285"/>
    </location>
    <ligand>
        <name>FAD</name>
        <dbReference type="ChEBI" id="CHEBI:57692"/>
    </ligand>
</feature>
<dbReference type="InParanoid" id="A0A165BGA6"/>
<feature type="region of interest" description="Disordered" evidence="8">
    <location>
        <begin position="639"/>
        <end position="674"/>
    </location>
</feature>
<evidence type="ECO:0000256" key="2">
    <source>
        <dbReference type="ARBA" id="ARBA00010790"/>
    </source>
</evidence>
<keyword evidence="12" id="KW-1185">Reference proteome</keyword>
<feature type="active site" description="Proton acceptor" evidence="6">
    <location>
        <position position="617"/>
    </location>
</feature>
<feature type="chain" id="PRO_5007855624" evidence="9">
    <location>
        <begin position="20"/>
        <end position="697"/>
    </location>
</feature>
<dbReference type="GO" id="GO:0016614">
    <property type="term" value="F:oxidoreductase activity, acting on CH-OH group of donors"/>
    <property type="evidence" value="ECO:0007669"/>
    <property type="project" value="InterPro"/>
</dbReference>
<dbReference type="OrthoDB" id="269227at2759"/>
<proteinExistence type="inferred from homology"/>
<dbReference type="PANTHER" id="PTHR11552">
    <property type="entry name" value="GLUCOSE-METHANOL-CHOLINE GMC OXIDOREDUCTASE"/>
    <property type="match status" value="1"/>
</dbReference>
<evidence type="ECO:0000313" key="12">
    <source>
        <dbReference type="Proteomes" id="UP000076871"/>
    </source>
</evidence>
<accession>A0A165BGA6</accession>
<feature type="binding site" evidence="7">
    <location>
        <position position="134"/>
    </location>
    <ligand>
        <name>FAD</name>
        <dbReference type="ChEBI" id="CHEBI:57692"/>
    </ligand>
</feature>
<dbReference type="PANTHER" id="PTHR11552:SF218">
    <property type="entry name" value="GLUCOSE-METHANOL-CHOLINE OXIDOREDUCTASE N-TERMINAL DOMAIN-CONTAINING PROTEIN"/>
    <property type="match status" value="1"/>
</dbReference>
<dbReference type="SUPFAM" id="SSF54373">
    <property type="entry name" value="FAD-linked reductases, C-terminal domain"/>
    <property type="match status" value="1"/>
</dbReference>
<dbReference type="GO" id="GO:0050660">
    <property type="term" value="F:flavin adenine dinucleotide binding"/>
    <property type="evidence" value="ECO:0007669"/>
    <property type="project" value="InterPro"/>
</dbReference>
<dbReference type="Gene3D" id="3.50.50.60">
    <property type="entry name" value="FAD/NAD(P)-binding domain"/>
    <property type="match status" value="1"/>
</dbReference>
<feature type="signal peptide" evidence="9">
    <location>
        <begin position="1"/>
        <end position="19"/>
    </location>
</feature>
<dbReference type="PIRSF" id="PIRSF000137">
    <property type="entry name" value="Alcohol_oxidase"/>
    <property type="match status" value="1"/>
</dbReference>
<feature type="domain" description="Glucose-methanol-choline oxidoreductase N-terminal" evidence="10">
    <location>
        <begin position="326"/>
        <end position="340"/>
    </location>
</feature>
<dbReference type="SUPFAM" id="SSF51905">
    <property type="entry name" value="FAD/NAD(P)-binding domain"/>
    <property type="match status" value="1"/>
</dbReference>
<dbReference type="Gene3D" id="4.10.450.10">
    <property type="entry name" value="Glucose Oxidase, domain 2"/>
    <property type="match status" value="1"/>
</dbReference>
<keyword evidence="4 7" id="KW-0274">FAD</keyword>
<evidence type="ECO:0000256" key="9">
    <source>
        <dbReference type="SAM" id="SignalP"/>
    </source>
</evidence>
<dbReference type="InterPro" id="IPR027424">
    <property type="entry name" value="Glucose_Oxidase_domain_2"/>
</dbReference>
<dbReference type="InterPro" id="IPR007867">
    <property type="entry name" value="GMC_OxRtase_C"/>
</dbReference>
<evidence type="ECO:0000256" key="1">
    <source>
        <dbReference type="ARBA" id="ARBA00001974"/>
    </source>
</evidence>
<comment type="similarity">
    <text evidence="2">Belongs to the GMC oxidoreductase family.</text>
</comment>
<keyword evidence="5" id="KW-0560">Oxidoreductase</keyword>
<dbReference type="Pfam" id="PF00732">
    <property type="entry name" value="GMC_oxred_N"/>
    <property type="match status" value="1"/>
</dbReference>
<organism evidence="11 12">
    <name type="scientific">Laetiporus sulphureus 93-53</name>
    <dbReference type="NCBI Taxonomy" id="1314785"/>
    <lineage>
        <taxon>Eukaryota</taxon>
        <taxon>Fungi</taxon>
        <taxon>Dikarya</taxon>
        <taxon>Basidiomycota</taxon>
        <taxon>Agaricomycotina</taxon>
        <taxon>Agaricomycetes</taxon>
        <taxon>Polyporales</taxon>
        <taxon>Laetiporus</taxon>
    </lineage>
</organism>
<reference evidence="11 12" key="1">
    <citation type="journal article" date="2016" name="Mol. Biol. Evol.">
        <title>Comparative Genomics of Early-Diverging Mushroom-Forming Fungi Provides Insights into the Origins of Lignocellulose Decay Capabilities.</title>
        <authorList>
            <person name="Nagy L.G."/>
            <person name="Riley R."/>
            <person name="Tritt A."/>
            <person name="Adam C."/>
            <person name="Daum C."/>
            <person name="Floudas D."/>
            <person name="Sun H."/>
            <person name="Yadav J.S."/>
            <person name="Pangilinan J."/>
            <person name="Larsson K.H."/>
            <person name="Matsuura K."/>
            <person name="Barry K."/>
            <person name="Labutti K."/>
            <person name="Kuo R."/>
            <person name="Ohm R.A."/>
            <person name="Bhattacharya S.S."/>
            <person name="Shirouzu T."/>
            <person name="Yoshinaga Y."/>
            <person name="Martin F.M."/>
            <person name="Grigoriev I.V."/>
            <person name="Hibbett D.S."/>
        </authorList>
    </citation>
    <scope>NUCLEOTIDE SEQUENCE [LARGE SCALE GENOMIC DNA]</scope>
    <source>
        <strain evidence="11 12">93-53</strain>
    </source>
</reference>
<evidence type="ECO:0000313" key="11">
    <source>
        <dbReference type="EMBL" id="KZT01003.1"/>
    </source>
</evidence>
<evidence type="ECO:0000259" key="10">
    <source>
        <dbReference type="PROSITE" id="PS00624"/>
    </source>
</evidence>
<dbReference type="InterPro" id="IPR000172">
    <property type="entry name" value="GMC_OxRdtase_N"/>
</dbReference>
<evidence type="ECO:0000256" key="8">
    <source>
        <dbReference type="SAM" id="MobiDB-lite"/>
    </source>
</evidence>